<accession>A0AAV9BE33</accession>
<dbReference type="Proteomes" id="UP001179952">
    <property type="component" value="Unassembled WGS sequence"/>
</dbReference>
<dbReference type="EMBL" id="JAUJYN010000003">
    <property type="protein sequence ID" value="KAK1274886.1"/>
    <property type="molecule type" value="Genomic_DNA"/>
</dbReference>
<evidence type="ECO:0000313" key="3">
    <source>
        <dbReference type="Proteomes" id="UP001179952"/>
    </source>
</evidence>
<gene>
    <name evidence="2" type="ORF">QJS04_geneDACA005696</name>
</gene>
<proteinExistence type="predicted"/>
<evidence type="ECO:0000256" key="1">
    <source>
        <dbReference type="SAM" id="MobiDB-lite"/>
    </source>
</evidence>
<dbReference type="AlphaFoldDB" id="A0AAV9BE33"/>
<sequence>MDEAKPTFMLPKPVLNAPVTFDPSRMIGIIERKALIKHLADAYYAECLTSHQELLSLQRKWEEMNNERLLMEDTREMMRQPKCPNKNSYSSPQKNSYRNLSPCK</sequence>
<keyword evidence="3" id="KW-1185">Reference proteome</keyword>
<name>A0AAV9BE33_ACOGR</name>
<reference evidence="2" key="1">
    <citation type="journal article" date="2023" name="Nat. Commun.">
        <title>Diploid and tetraploid genomes of Acorus and the evolution of monocots.</title>
        <authorList>
            <person name="Ma L."/>
            <person name="Liu K.W."/>
            <person name="Li Z."/>
            <person name="Hsiao Y.Y."/>
            <person name="Qi Y."/>
            <person name="Fu T."/>
            <person name="Tang G.D."/>
            <person name="Zhang D."/>
            <person name="Sun W.H."/>
            <person name="Liu D.K."/>
            <person name="Li Y."/>
            <person name="Chen G.Z."/>
            <person name="Liu X.D."/>
            <person name="Liao X.Y."/>
            <person name="Jiang Y.T."/>
            <person name="Yu X."/>
            <person name="Hao Y."/>
            <person name="Huang J."/>
            <person name="Zhao X.W."/>
            <person name="Ke S."/>
            <person name="Chen Y.Y."/>
            <person name="Wu W.L."/>
            <person name="Hsu J.L."/>
            <person name="Lin Y.F."/>
            <person name="Huang M.D."/>
            <person name="Li C.Y."/>
            <person name="Huang L."/>
            <person name="Wang Z.W."/>
            <person name="Zhao X."/>
            <person name="Zhong W.Y."/>
            <person name="Peng D.H."/>
            <person name="Ahmad S."/>
            <person name="Lan S."/>
            <person name="Zhang J.S."/>
            <person name="Tsai W.C."/>
            <person name="Van de Peer Y."/>
            <person name="Liu Z.J."/>
        </authorList>
    </citation>
    <scope>NUCLEOTIDE SEQUENCE</scope>
    <source>
        <strain evidence="2">SCP</strain>
    </source>
</reference>
<dbReference type="PANTHER" id="PTHR37242:SF1">
    <property type="entry name" value="OS09G0569450 PROTEIN"/>
    <property type="match status" value="1"/>
</dbReference>
<organism evidence="2 3">
    <name type="scientific">Acorus gramineus</name>
    <name type="common">Dwarf sweet flag</name>
    <dbReference type="NCBI Taxonomy" id="55184"/>
    <lineage>
        <taxon>Eukaryota</taxon>
        <taxon>Viridiplantae</taxon>
        <taxon>Streptophyta</taxon>
        <taxon>Embryophyta</taxon>
        <taxon>Tracheophyta</taxon>
        <taxon>Spermatophyta</taxon>
        <taxon>Magnoliopsida</taxon>
        <taxon>Liliopsida</taxon>
        <taxon>Acoraceae</taxon>
        <taxon>Acorus</taxon>
    </lineage>
</organism>
<feature type="region of interest" description="Disordered" evidence="1">
    <location>
        <begin position="76"/>
        <end position="104"/>
    </location>
</feature>
<dbReference type="PANTHER" id="PTHR37242">
    <property type="entry name" value="OS09G0569450 PROTEIN"/>
    <property type="match status" value="1"/>
</dbReference>
<comment type="caution">
    <text evidence="2">The sequence shown here is derived from an EMBL/GenBank/DDBJ whole genome shotgun (WGS) entry which is preliminary data.</text>
</comment>
<protein>
    <submittedName>
        <fullName evidence="2">Uncharacterized protein</fullName>
    </submittedName>
</protein>
<reference evidence="2" key="2">
    <citation type="submission" date="2023-06" db="EMBL/GenBank/DDBJ databases">
        <authorList>
            <person name="Ma L."/>
            <person name="Liu K.-W."/>
            <person name="Li Z."/>
            <person name="Hsiao Y.-Y."/>
            <person name="Qi Y."/>
            <person name="Fu T."/>
            <person name="Tang G."/>
            <person name="Zhang D."/>
            <person name="Sun W.-H."/>
            <person name="Liu D.-K."/>
            <person name="Li Y."/>
            <person name="Chen G.-Z."/>
            <person name="Liu X.-D."/>
            <person name="Liao X.-Y."/>
            <person name="Jiang Y.-T."/>
            <person name="Yu X."/>
            <person name="Hao Y."/>
            <person name="Huang J."/>
            <person name="Zhao X.-W."/>
            <person name="Ke S."/>
            <person name="Chen Y.-Y."/>
            <person name="Wu W.-L."/>
            <person name="Hsu J.-L."/>
            <person name="Lin Y.-F."/>
            <person name="Huang M.-D."/>
            <person name="Li C.-Y."/>
            <person name="Huang L."/>
            <person name="Wang Z.-W."/>
            <person name="Zhao X."/>
            <person name="Zhong W.-Y."/>
            <person name="Peng D.-H."/>
            <person name="Ahmad S."/>
            <person name="Lan S."/>
            <person name="Zhang J.-S."/>
            <person name="Tsai W.-C."/>
            <person name="Van De Peer Y."/>
            <person name="Liu Z.-J."/>
        </authorList>
    </citation>
    <scope>NUCLEOTIDE SEQUENCE</scope>
    <source>
        <strain evidence="2">SCP</strain>
        <tissue evidence="2">Leaves</tissue>
    </source>
</reference>
<feature type="compositionally biased region" description="Polar residues" evidence="1">
    <location>
        <begin position="85"/>
        <end position="104"/>
    </location>
</feature>
<evidence type="ECO:0000313" key="2">
    <source>
        <dbReference type="EMBL" id="KAK1274886.1"/>
    </source>
</evidence>